<name>A0A8S1LJZ5_9CILI</name>
<evidence type="ECO:0000313" key="1">
    <source>
        <dbReference type="EMBL" id="CAD8065593.1"/>
    </source>
</evidence>
<dbReference type="Proteomes" id="UP000692954">
    <property type="component" value="Unassembled WGS sequence"/>
</dbReference>
<organism evidence="1 2">
    <name type="scientific">Paramecium sonneborni</name>
    <dbReference type="NCBI Taxonomy" id="65129"/>
    <lineage>
        <taxon>Eukaryota</taxon>
        <taxon>Sar</taxon>
        <taxon>Alveolata</taxon>
        <taxon>Ciliophora</taxon>
        <taxon>Intramacronucleata</taxon>
        <taxon>Oligohymenophorea</taxon>
        <taxon>Peniculida</taxon>
        <taxon>Parameciidae</taxon>
        <taxon>Paramecium</taxon>
    </lineage>
</organism>
<accession>A0A8S1LJZ5</accession>
<sequence>MGKAHKSKGYRLENTISKKEFLEFRKILGMPQFELTNKNCNLMKIQALHINNDDDIKQINPIKPIPEVKLQKYLLQCQPSDQSIIISLNKINNFLNQQGKVKSIVQNKEEDKYKKQNSLSTEVQFSNKDD</sequence>
<reference evidence="1" key="1">
    <citation type="submission" date="2021-01" db="EMBL/GenBank/DDBJ databases">
        <authorList>
            <consortium name="Genoscope - CEA"/>
            <person name="William W."/>
        </authorList>
    </citation>
    <scope>NUCLEOTIDE SEQUENCE</scope>
</reference>
<keyword evidence="2" id="KW-1185">Reference proteome</keyword>
<dbReference type="AlphaFoldDB" id="A0A8S1LJZ5"/>
<protein>
    <submittedName>
        <fullName evidence="1">Uncharacterized protein</fullName>
    </submittedName>
</protein>
<comment type="caution">
    <text evidence="1">The sequence shown here is derived from an EMBL/GenBank/DDBJ whole genome shotgun (WGS) entry which is preliminary data.</text>
</comment>
<dbReference type="EMBL" id="CAJJDN010000020">
    <property type="protein sequence ID" value="CAD8065593.1"/>
    <property type="molecule type" value="Genomic_DNA"/>
</dbReference>
<evidence type="ECO:0000313" key="2">
    <source>
        <dbReference type="Proteomes" id="UP000692954"/>
    </source>
</evidence>
<gene>
    <name evidence="1" type="ORF">PSON_ATCC_30995.1.T0200299</name>
</gene>
<proteinExistence type="predicted"/>